<dbReference type="CDD" id="cd13631">
    <property type="entry name" value="PBP2_Ct-PDT_like"/>
    <property type="match status" value="1"/>
</dbReference>
<evidence type="ECO:0000256" key="2">
    <source>
        <dbReference type="ARBA" id="ARBA00002364"/>
    </source>
</evidence>
<feature type="site" description="Essential for prephenate dehydratase activity" evidence="20">
    <location>
        <position position="279"/>
    </location>
</feature>
<evidence type="ECO:0000256" key="15">
    <source>
        <dbReference type="ARBA" id="ARBA00023268"/>
    </source>
</evidence>
<keyword evidence="12" id="KW-0584">Phenylalanine biosynthesis</keyword>
<keyword evidence="9" id="KW-0963">Cytoplasm</keyword>
<evidence type="ECO:0000256" key="11">
    <source>
        <dbReference type="ARBA" id="ARBA00023141"/>
    </source>
</evidence>
<dbReference type="Proteomes" id="UP000296034">
    <property type="component" value="Unassembled WGS sequence"/>
</dbReference>
<dbReference type="PROSITE" id="PS51671">
    <property type="entry name" value="ACT"/>
    <property type="match status" value="1"/>
</dbReference>
<evidence type="ECO:0000259" key="23">
    <source>
        <dbReference type="PROSITE" id="PS51671"/>
    </source>
</evidence>
<dbReference type="EC" id="4.2.1.51" evidence="7"/>
<feature type="domain" description="Prephenate dehydratase" evidence="22">
    <location>
        <begin position="106"/>
        <end position="286"/>
    </location>
</feature>
<dbReference type="InterPro" id="IPR008242">
    <property type="entry name" value="Chor_mutase/pphenate_deHydtase"/>
</dbReference>
<comment type="pathway">
    <text evidence="4">Amino-acid biosynthesis; L-phenylalanine biosynthesis; phenylpyruvate from prephenate: step 1/1.</text>
</comment>
<dbReference type="CDD" id="cd04905">
    <property type="entry name" value="ACT_CM-PDT"/>
    <property type="match status" value="1"/>
</dbReference>
<evidence type="ECO:0000313" key="24">
    <source>
        <dbReference type="EMBL" id="PPI87104.1"/>
    </source>
</evidence>
<feature type="binding site" evidence="19">
    <location>
        <position position="40"/>
    </location>
    <ligand>
        <name>substrate</name>
    </ligand>
</feature>
<dbReference type="PROSITE" id="PS00857">
    <property type="entry name" value="PREPHENATE_DEHYDR_1"/>
    <property type="match status" value="1"/>
</dbReference>
<dbReference type="GO" id="GO:0004664">
    <property type="term" value="F:prephenate dehydratase activity"/>
    <property type="evidence" value="ECO:0007669"/>
    <property type="project" value="UniProtKB-EC"/>
</dbReference>
<dbReference type="InterPro" id="IPR036979">
    <property type="entry name" value="CM_dom_sf"/>
</dbReference>
<feature type="binding site" evidence="19">
    <location>
        <position position="89"/>
    </location>
    <ligand>
        <name>substrate</name>
    </ligand>
</feature>
<dbReference type="InterPro" id="IPR036263">
    <property type="entry name" value="Chorismate_II_sf"/>
</dbReference>
<dbReference type="PROSITE" id="PS51168">
    <property type="entry name" value="CHORISMATE_MUT_2"/>
    <property type="match status" value="1"/>
</dbReference>
<dbReference type="Gene3D" id="1.20.59.10">
    <property type="entry name" value="Chorismate mutase"/>
    <property type="match status" value="1"/>
</dbReference>
<evidence type="ECO:0000256" key="9">
    <source>
        <dbReference type="ARBA" id="ARBA00022490"/>
    </source>
</evidence>
<evidence type="ECO:0000256" key="6">
    <source>
        <dbReference type="ARBA" id="ARBA00012404"/>
    </source>
</evidence>
<reference evidence="24 25" key="1">
    <citation type="journal article" date="2018" name="Genome Biol. Evol.">
        <title>Cladogenesis and Genomic Streamlining in Extracellular Endosymbionts of Tropical Stink Bugs.</title>
        <authorList>
            <person name="Otero-Bravo A."/>
            <person name="Goffredi S."/>
            <person name="Sabree Z.L."/>
        </authorList>
    </citation>
    <scope>NUCLEOTIDE SEQUENCE [LARGE SCALE GENOMIC DNA]</scope>
    <source>
        <strain evidence="24 25">SoET</strain>
    </source>
</reference>
<dbReference type="OrthoDB" id="9802281at2"/>
<keyword evidence="10" id="KW-0028">Amino-acid biosynthesis</keyword>
<evidence type="ECO:0000256" key="3">
    <source>
        <dbReference type="ARBA" id="ARBA00004496"/>
    </source>
</evidence>
<dbReference type="EC" id="5.4.99.5" evidence="6"/>
<dbReference type="PANTHER" id="PTHR21022">
    <property type="entry name" value="PREPHENATE DEHYDRATASE P PROTEIN"/>
    <property type="match status" value="1"/>
</dbReference>
<keyword evidence="15" id="KW-0511">Multifunctional enzyme</keyword>
<evidence type="ECO:0000256" key="8">
    <source>
        <dbReference type="ARBA" id="ARBA00014401"/>
    </source>
</evidence>
<feature type="domain" description="ACT" evidence="23">
    <location>
        <begin position="300"/>
        <end position="377"/>
    </location>
</feature>
<evidence type="ECO:0000256" key="5">
    <source>
        <dbReference type="ARBA" id="ARBA00004817"/>
    </source>
</evidence>
<sequence>MNYKQSTLNQIRKNINEIDEKILILLSKRRSLSVEIAEIKFKDHRPIRDIERELLVIERLVIIGEKYHLNSCFIAKLFQLIIEDSVLIQESALKKKPKYSCDNITKITFLGPKGSYSHIAARKYFTQSFDNIVECACLSFFDIIQYVEKGIADHAILPIENTSSGSINEVYDLLQHTNLSITHEITLHIDHCLLSKRGTNLDEICTIYSHLQPFQQCSNFIKLFPHWNIKYTTSTAIAMQKVEELNSSKIAALGSEAGGSLYNLQVLHRHLANQEYNQTRFIVLSRNPIEVDDHVAAKTTIIVATGQRVGSLVEVLLVLHKHNLVVNKLESRPINGNPWKEIFYLDIQSNLKSKNMKNALEDIKNITYYLRILGCYPSESNTFTRM</sequence>
<dbReference type="UniPathway" id="UPA00120">
    <property type="reaction ID" value="UER00203"/>
</dbReference>
<dbReference type="InterPro" id="IPR010952">
    <property type="entry name" value="CM_P_1"/>
</dbReference>
<evidence type="ECO:0000259" key="22">
    <source>
        <dbReference type="PROSITE" id="PS51171"/>
    </source>
</evidence>
<evidence type="ECO:0000256" key="13">
    <source>
        <dbReference type="ARBA" id="ARBA00023235"/>
    </source>
</evidence>
<dbReference type="PANTHER" id="PTHR21022:SF19">
    <property type="entry name" value="PREPHENATE DEHYDRATASE-RELATED"/>
    <property type="match status" value="1"/>
</dbReference>
<organism evidence="24 25">
    <name type="scientific">Candidatus Pantoea edessiphila</name>
    <dbReference type="NCBI Taxonomy" id="2044610"/>
    <lineage>
        <taxon>Bacteria</taxon>
        <taxon>Pseudomonadati</taxon>
        <taxon>Pseudomonadota</taxon>
        <taxon>Gammaproteobacteria</taxon>
        <taxon>Enterobacterales</taxon>
        <taxon>Erwiniaceae</taxon>
        <taxon>Pantoea</taxon>
    </lineage>
</organism>
<keyword evidence="13" id="KW-0413">Isomerase</keyword>
<dbReference type="GO" id="GO:0046417">
    <property type="term" value="P:chorismate metabolic process"/>
    <property type="evidence" value="ECO:0007669"/>
    <property type="project" value="InterPro"/>
</dbReference>
<dbReference type="InterPro" id="IPR018528">
    <property type="entry name" value="Preph_deHydtase_CS"/>
</dbReference>
<dbReference type="GO" id="GO:0005737">
    <property type="term" value="C:cytoplasm"/>
    <property type="evidence" value="ECO:0007669"/>
    <property type="project" value="UniProtKB-SubCell"/>
</dbReference>
<dbReference type="SMART" id="SM00830">
    <property type="entry name" value="CM_2"/>
    <property type="match status" value="1"/>
</dbReference>
<dbReference type="PROSITE" id="PS51171">
    <property type="entry name" value="PREPHENATE_DEHYDR_3"/>
    <property type="match status" value="1"/>
</dbReference>
<dbReference type="GO" id="GO:0004106">
    <property type="term" value="F:chorismate mutase activity"/>
    <property type="evidence" value="ECO:0007669"/>
    <property type="project" value="UniProtKB-EC"/>
</dbReference>
<dbReference type="AlphaFoldDB" id="A0A2P5SXQ2"/>
<comment type="catalytic activity">
    <reaction evidence="1">
        <text>chorismate = prephenate</text>
        <dbReference type="Rhea" id="RHEA:13897"/>
        <dbReference type="ChEBI" id="CHEBI:29748"/>
        <dbReference type="ChEBI" id="CHEBI:29934"/>
        <dbReference type="EC" id="5.4.99.5"/>
    </reaction>
</comment>
<feature type="binding site" evidence="19">
    <location>
        <position position="49"/>
    </location>
    <ligand>
        <name>substrate</name>
    </ligand>
</feature>
<dbReference type="SUPFAM" id="SSF53850">
    <property type="entry name" value="Periplasmic binding protein-like II"/>
    <property type="match status" value="1"/>
</dbReference>
<feature type="binding site" evidence="19">
    <location>
        <position position="85"/>
    </location>
    <ligand>
        <name>substrate</name>
    </ligand>
</feature>
<dbReference type="InterPro" id="IPR002912">
    <property type="entry name" value="ACT_dom"/>
</dbReference>
<comment type="subcellular location">
    <subcellularLocation>
        <location evidence="3">Cytoplasm</location>
    </subcellularLocation>
</comment>
<feature type="domain" description="Chorismate mutase" evidence="21">
    <location>
        <begin position="2"/>
        <end position="93"/>
    </location>
</feature>
<evidence type="ECO:0000256" key="1">
    <source>
        <dbReference type="ARBA" id="ARBA00000824"/>
    </source>
</evidence>
<evidence type="ECO:0000259" key="21">
    <source>
        <dbReference type="PROSITE" id="PS51168"/>
    </source>
</evidence>
<gene>
    <name evidence="24" type="ORF">CRV11_03005</name>
</gene>
<dbReference type="InterPro" id="IPR002701">
    <property type="entry name" value="CM_II_prokaryot"/>
</dbReference>
<evidence type="ECO:0000256" key="16">
    <source>
        <dbReference type="ARBA" id="ARBA00031175"/>
    </source>
</evidence>
<dbReference type="SUPFAM" id="SSF55021">
    <property type="entry name" value="ACT-like"/>
    <property type="match status" value="1"/>
</dbReference>
<dbReference type="Pfam" id="PF00800">
    <property type="entry name" value="PDT"/>
    <property type="match status" value="1"/>
</dbReference>
<evidence type="ECO:0000256" key="20">
    <source>
        <dbReference type="PIRSR" id="PIRSR001500-2"/>
    </source>
</evidence>
<evidence type="ECO:0000256" key="18">
    <source>
        <dbReference type="ARBA" id="ARBA00047848"/>
    </source>
</evidence>
<dbReference type="PIRSF" id="PIRSF001500">
    <property type="entry name" value="Chor_mut_pdt_Ppr"/>
    <property type="match status" value="1"/>
</dbReference>
<protein>
    <recommendedName>
        <fullName evidence="8">Bifunctional chorismate mutase/prephenate dehydratase</fullName>
        <ecNumber evidence="7">4.2.1.51</ecNumber>
        <ecNumber evidence="6">5.4.99.5</ecNumber>
    </recommendedName>
    <alternativeName>
        <fullName evidence="17">Chorismate mutase-prephenate dehydratase</fullName>
    </alternativeName>
    <alternativeName>
        <fullName evidence="16">p-protein</fullName>
    </alternativeName>
</protein>
<dbReference type="UniPathway" id="UPA00121">
    <property type="reaction ID" value="UER00345"/>
</dbReference>
<evidence type="ECO:0000256" key="19">
    <source>
        <dbReference type="PIRSR" id="PIRSR001500-1"/>
    </source>
</evidence>
<dbReference type="EMBL" id="PDKS01000004">
    <property type="protein sequence ID" value="PPI87104.1"/>
    <property type="molecule type" value="Genomic_DNA"/>
</dbReference>
<dbReference type="SUPFAM" id="SSF48600">
    <property type="entry name" value="Chorismate mutase II"/>
    <property type="match status" value="1"/>
</dbReference>
<dbReference type="GO" id="GO:0009094">
    <property type="term" value="P:L-phenylalanine biosynthetic process"/>
    <property type="evidence" value="ECO:0007669"/>
    <property type="project" value="UniProtKB-UniPathway"/>
</dbReference>
<comment type="function">
    <text evidence="2">Catalyzes the Claisen rearrangement of chorismate to prephenate and the decarboxylation/dehydration of prephenate to phenylpyruvate.</text>
</comment>
<evidence type="ECO:0000313" key="25">
    <source>
        <dbReference type="Proteomes" id="UP000296034"/>
    </source>
</evidence>
<dbReference type="InterPro" id="IPR045865">
    <property type="entry name" value="ACT-like_dom_sf"/>
</dbReference>
<evidence type="ECO:0000256" key="12">
    <source>
        <dbReference type="ARBA" id="ARBA00023222"/>
    </source>
</evidence>
<dbReference type="InterPro" id="IPR001086">
    <property type="entry name" value="Preph_deHydtase"/>
</dbReference>
<evidence type="ECO:0000256" key="17">
    <source>
        <dbReference type="ARBA" id="ARBA00031520"/>
    </source>
</evidence>
<keyword evidence="14" id="KW-0456">Lyase</keyword>
<keyword evidence="11" id="KW-0057">Aromatic amino acid biosynthesis</keyword>
<name>A0A2P5SXQ2_9GAMM</name>
<feature type="binding site" evidence="19">
    <location>
        <position position="53"/>
    </location>
    <ligand>
        <name>substrate</name>
    </ligand>
</feature>
<comment type="caution">
    <text evidence="24">The sequence shown here is derived from an EMBL/GenBank/DDBJ whole genome shotgun (WGS) entry which is preliminary data.</text>
</comment>
<accession>A0A2P5SXQ2</accession>
<evidence type="ECO:0000256" key="14">
    <source>
        <dbReference type="ARBA" id="ARBA00023239"/>
    </source>
</evidence>
<comment type="catalytic activity">
    <reaction evidence="18">
        <text>prephenate + H(+) = 3-phenylpyruvate + CO2 + H2O</text>
        <dbReference type="Rhea" id="RHEA:21648"/>
        <dbReference type="ChEBI" id="CHEBI:15377"/>
        <dbReference type="ChEBI" id="CHEBI:15378"/>
        <dbReference type="ChEBI" id="CHEBI:16526"/>
        <dbReference type="ChEBI" id="CHEBI:18005"/>
        <dbReference type="ChEBI" id="CHEBI:29934"/>
        <dbReference type="EC" id="4.2.1.51"/>
    </reaction>
</comment>
<dbReference type="RefSeq" id="WP_136131877.1">
    <property type="nucleotide sequence ID" value="NZ_PDKS01000004.1"/>
</dbReference>
<feature type="binding site" evidence="19">
    <location>
        <position position="12"/>
    </location>
    <ligand>
        <name>substrate</name>
    </ligand>
</feature>
<dbReference type="Gene3D" id="3.40.190.10">
    <property type="entry name" value="Periplasmic binding protein-like II"/>
    <property type="match status" value="2"/>
</dbReference>
<dbReference type="Pfam" id="PF01817">
    <property type="entry name" value="CM_2"/>
    <property type="match status" value="1"/>
</dbReference>
<dbReference type="Gene3D" id="3.30.70.260">
    <property type="match status" value="1"/>
</dbReference>
<evidence type="ECO:0000256" key="4">
    <source>
        <dbReference type="ARBA" id="ARBA00004741"/>
    </source>
</evidence>
<evidence type="ECO:0000256" key="7">
    <source>
        <dbReference type="ARBA" id="ARBA00013147"/>
    </source>
</evidence>
<feature type="binding site" evidence="19">
    <location>
        <position position="29"/>
    </location>
    <ligand>
        <name>substrate</name>
    </ligand>
</feature>
<comment type="pathway">
    <text evidence="5">Metabolic intermediate biosynthesis; prephenate biosynthesis; prephenate from chorismate: step 1/1.</text>
</comment>
<evidence type="ECO:0000256" key="10">
    <source>
        <dbReference type="ARBA" id="ARBA00022605"/>
    </source>
</evidence>
<dbReference type="NCBIfam" id="TIGR01797">
    <property type="entry name" value="CM_P_1"/>
    <property type="match status" value="1"/>
</dbReference>
<dbReference type="FunFam" id="3.40.190.10:FF:000034">
    <property type="entry name" value="Chorismate mutase/prephenate dehydratase"/>
    <property type="match status" value="1"/>
</dbReference>
<proteinExistence type="predicted"/>